<gene>
    <name evidence="2" type="ORF">A8C32_10020</name>
</gene>
<dbReference type="STRING" id="1849968.A8C32_10020"/>
<evidence type="ECO:0000313" key="3">
    <source>
        <dbReference type="Proteomes" id="UP000095713"/>
    </source>
</evidence>
<proteinExistence type="predicted"/>
<organism evidence="2 3">
    <name type="scientific">Flavivirga aquatica</name>
    <dbReference type="NCBI Taxonomy" id="1849968"/>
    <lineage>
        <taxon>Bacteria</taxon>
        <taxon>Pseudomonadati</taxon>
        <taxon>Bacteroidota</taxon>
        <taxon>Flavobacteriia</taxon>
        <taxon>Flavobacteriales</taxon>
        <taxon>Flavobacteriaceae</taxon>
        <taxon>Flavivirga</taxon>
    </lineage>
</organism>
<dbReference type="Proteomes" id="UP000095713">
    <property type="component" value="Unassembled WGS sequence"/>
</dbReference>
<name>A0A1E5TES1_9FLAO</name>
<evidence type="ECO:0000256" key="1">
    <source>
        <dbReference type="SAM" id="Phobius"/>
    </source>
</evidence>
<accession>A0A1E5TES1</accession>
<feature type="transmembrane region" description="Helical" evidence="1">
    <location>
        <begin position="42"/>
        <end position="62"/>
    </location>
</feature>
<evidence type="ECO:0000313" key="2">
    <source>
        <dbReference type="EMBL" id="OEK09838.1"/>
    </source>
</evidence>
<comment type="caution">
    <text evidence="2">The sequence shown here is derived from an EMBL/GenBank/DDBJ whole genome shotgun (WGS) entry which is preliminary data.</text>
</comment>
<reference evidence="2 3" key="1">
    <citation type="submission" date="2016-05" db="EMBL/GenBank/DDBJ databases">
        <title>Draft Genome Sequence of Algibacter sp. Strain SK-16 Isolated from the Surface Water of Aburatsubo Inlet.</title>
        <authorList>
            <person name="Wong S.-K."/>
            <person name="Yoshizawa S."/>
            <person name="Nakajima Y."/>
            <person name="Ogura Y."/>
            <person name="Tetsuya H."/>
            <person name="Hamasaki K."/>
        </authorList>
    </citation>
    <scope>NUCLEOTIDE SEQUENCE [LARGE SCALE GENOMIC DNA]</scope>
    <source>
        <strain evidence="2 3">SK-16</strain>
    </source>
</reference>
<feature type="transmembrane region" description="Helical" evidence="1">
    <location>
        <begin position="74"/>
        <end position="94"/>
    </location>
</feature>
<protein>
    <submittedName>
        <fullName evidence="2">Uncharacterized protein</fullName>
    </submittedName>
</protein>
<keyword evidence="1" id="KW-1133">Transmembrane helix</keyword>
<keyword evidence="1" id="KW-0472">Membrane</keyword>
<dbReference type="EMBL" id="MDJD01000006">
    <property type="protein sequence ID" value="OEK09838.1"/>
    <property type="molecule type" value="Genomic_DNA"/>
</dbReference>
<keyword evidence="1" id="KW-0812">Transmembrane</keyword>
<dbReference type="AlphaFoldDB" id="A0A1E5TES1"/>
<keyword evidence="3" id="KW-1185">Reference proteome</keyword>
<sequence>MPFLILELPTPLNKKDIWTKESNGTYDYVDDKKIILDKQEHLIYKIWGGAILVIALFIYLFGLLVSDKGIATSGYIGILIMVGISIPFFIYGFTAPQKWYVYNREQGLITFPEWFYKPDTTLPFTKGKFTWFGNGGTSGALRIELYVARGESKKGALLVTHHEIGEASESWSFIVWYMDKNRSLPPGDAFDAYREADFERRKAEGFSPPLLFKIPFNVKKGSSNSKDDDGIINIKLSNNKGFKIVNSTEIKTKYGSIIEVEIEIDAQEKVDTYLNFYSSDNKDDTWNAGEYENVYCGCFKLTFDYCVCTDWSAVAPIIPKGKFIGWGHTGITQNCYHYSLEQLRQAGHWVKSERWNKKWDGTKEVNDHIYQIFLETDVAGMTKGVQKDQFKKGVEYLKKTIKNKIPVMVGVDDDVKLSNDDETTEHFVVIVGMGSDTNGNYFLFYDNAVPNSSVGASSDNKLYCKCKDSKLEGTGSLLNRYIQINTSKKKYVVTQIRETK</sequence>